<dbReference type="Proteomes" id="UP000712281">
    <property type="component" value="Unassembled WGS sequence"/>
</dbReference>
<feature type="region of interest" description="Disordered" evidence="1">
    <location>
        <begin position="300"/>
        <end position="319"/>
    </location>
</feature>
<evidence type="ECO:0000256" key="1">
    <source>
        <dbReference type="SAM" id="MobiDB-lite"/>
    </source>
</evidence>
<feature type="region of interest" description="Disordered" evidence="1">
    <location>
        <begin position="231"/>
        <end position="262"/>
    </location>
</feature>
<feature type="region of interest" description="Disordered" evidence="1">
    <location>
        <begin position="948"/>
        <end position="970"/>
    </location>
</feature>
<comment type="caution">
    <text evidence="2">The sequence shown here is derived from an EMBL/GenBank/DDBJ whole genome shotgun (WGS) entry which is preliminary data.</text>
</comment>
<dbReference type="InterPro" id="IPR021109">
    <property type="entry name" value="Peptidase_aspartic_dom_sf"/>
</dbReference>
<name>A0A8S9JKX4_BRACR</name>
<feature type="compositionally biased region" description="Basic residues" evidence="1">
    <location>
        <begin position="47"/>
        <end position="61"/>
    </location>
</feature>
<feature type="compositionally biased region" description="Basic and acidic residues" evidence="1">
    <location>
        <begin position="704"/>
        <end position="717"/>
    </location>
</feature>
<feature type="region of interest" description="Disordered" evidence="1">
    <location>
        <begin position="339"/>
        <end position="392"/>
    </location>
</feature>
<protein>
    <submittedName>
        <fullName evidence="2">Uncharacterized protein</fullName>
    </submittedName>
</protein>
<dbReference type="PANTHER" id="PTHR33067">
    <property type="entry name" value="RNA-DIRECTED DNA POLYMERASE-RELATED"/>
    <property type="match status" value="1"/>
</dbReference>
<dbReference type="AlphaFoldDB" id="A0A8S9JKX4"/>
<sequence>MPKIDVARLNVLRPKPKPSEQPPEPVRTPSDDGDDPMEEDRVSTGRTLRRRKEKMAKHLKRGANEKEKKNFQKRIFTIPLHKPFEEAYYSHRLWMFFRETREKEDDIQRMFCEAREKMGKMITLKKKSDPGQFAIPCIVKGIEFPDALCNTGASVSILTRVMADHLGLQVEPSQELFTFVDCSQKNSGGIVRDLEVQIDDFWQVVKEENLQEGDFEVESLMNFGGSHWYRSTPTTEHRPTYTNSNRSTGVLEHRSKTPTESTASCNAVKILTHEEFAAKHPHPPSPDKVRIDRHANIKVDRYSEANIDRQPSPPIDRRAPITYRVQMLKIDVTRLNALMPKPKPSEQPPEPIRTPSDDGDDPMEEDRVSTRRTLRRRKEKVAKHLKRGANEKEKENFQKRVFKIPLHKPFEEAYYSHRLWMFFRETRERAEDIRRMFCEAREKMRKMIKLKKKSDPGQFAIPYTMQGGAFAGIVQFCGLFPEELMRNCQRPRVGAVCNLQTNQLCLTLIDPNTHYDPIAVKKPQTIPRRINDPGITVACHCGDEYETEYSESIETHIATPSITKYAYDEYDEDFVEERAIEYIAILDEEDKLSHHSSWKWNAPSFDMTSLPSIDTQPQQRCRDRASTDTATYPSIDTDLNRVRDGDYSIGSWADEHHHESFAVETVTYTTGADKLQDSFTDEELLNMQKRDDTYQFQAEAAWERTHSSQSIDTRHQQSIDTRPQQSIDTNNTTSIDNRSIPKTTIREKGKLDNQYLTPHEFGIFRDPNGFAKAIDGRTLRVSREDIADILQTADGADNMFMHQRSNREQKTTKEFYDTAGGIENNFKQRFRHKTHPLINTDVPMEEKDEYGVYRDDCEFARDLDGHTILVHTKDIRRLMERASRDEPAYICLPEHASSFTQTQLVPELYTKDEINEMFYGYKLANYLHGGDEEGHSQIQNAIDVARPTSIDSSQSPSIDSSQSPSIDRHHHTSIDNRLAASIDINLPRPHTMKSQPDSHTREEIDQLVEGIYRALETTEERLDGRCDDIYFPMDLTISALTSKVEAIQGELVEIQSYIAH</sequence>
<dbReference type="EMBL" id="QGKW02001660">
    <property type="protein sequence ID" value="KAF2582047.1"/>
    <property type="molecule type" value="Genomic_DNA"/>
</dbReference>
<dbReference type="Gene3D" id="2.40.70.10">
    <property type="entry name" value="Acid Proteases"/>
    <property type="match status" value="1"/>
</dbReference>
<feature type="compositionally biased region" description="Basic residues" evidence="1">
    <location>
        <begin position="370"/>
        <end position="387"/>
    </location>
</feature>
<feature type="compositionally biased region" description="Low complexity" evidence="1">
    <location>
        <begin position="949"/>
        <end position="965"/>
    </location>
</feature>
<reference evidence="2" key="1">
    <citation type="submission" date="2019-12" db="EMBL/GenBank/DDBJ databases">
        <title>Genome sequencing and annotation of Brassica cretica.</title>
        <authorList>
            <person name="Studholme D.J."/>
            <person name="Sarris P.F."/>
        </authorList>
    </citation>
    <scope>NUCLEOTIDE SEQUENCE</scope>
    <source>
        <strain evidence="2">PFS-001/15</strain>
        <tissue evidence="2">Leaf</tissue>
    </source>
</reference>
<evidence type="ECO:0000313" key="3">
    <source>
        <dbReference type="Proteomes" id="UP000712281"/>
    </source>
</evidence>
<feature type="compositionally biased region" description="Polar residues" evidence="1">
    <location>
        <begin position="231"/>
        <end position="248"/>
    </location>
</feature>
<organism evidence="2 3">
    <name type="scientific">Brassica cretica</name>
    <name type="common">Mustard</name>
    <dbReference type="NCBI Taxonomy" id="69181"/>
    <lineage>
        <taxon>Eukaryota</taxon>
        <taxon>Viridiplantae</taxon>
        <taxon>Streptophyta</taxon>
        <taxon>Embryophyta</taxon>
        <taxon>Tracheophyta</taxon>
        <taxon>Spermatophyta</taxon>
        <taxon>Magnoliopsida</taxon>
        <taxon>eudicotyledons</taxon>
        <taxon>Gunneridae</taxon>
        <taxon>Pentapetalae</taxon>
        <taxon>rosids</taxon>
        <taxon>malvids</taxon>
        <taxon>Brassicales</taxon>
        <taxon>Brassicaceae</taxon>
        <taxon>Brassiceae</taxon>
        <taxon>Brassica</taxon>
    </lineage>
</organism>
<feature type="region of interest" description="Disordered" evidence="1">
    <location>
        <begin position="1"/>
        <end position="68"/>
    </location>
</feature>
<feature type="compositionally biased region" description="Polar residues" evidence="1">
    <location>
        <begin position="718"/>
        <end position="737"/>
    </location>
</feature>
<evidence type="ECO:0000313" key="2">
    <source>
        <dbReference type="EMBL" id="KAF2582047.1"/>
    </source>
</evidence>
<dbReference type="PANTHER" id="PTHR33067:SF31">
    <property type="entry name" value="RNA-DIRECTED DNA POLYMERASE"/>
    <property type="match status" value="1"/>
</dbReference>
<feature type="compositionally biased region" description="Pro residues" evidence="1">
    <location>
        <begin position="341"/>
        <end position="352"/>
    </location>
</feature>
<accession>A0A8S9JKX4</accession>
<proteinExistence type="predicted"/>
<gene>
    <name evidence="2" type="ORF">F2Q68_00004079</name>
</gene>
<feature type="region of interest" description="Disordered" evidence="1">
    <location>
        <begin position="704"/>
        <end position="737"/>
    </location>
</feature>